<organism evidence="1 2">
    <name type="scientific">Marinicella sediminis</name>
    <dbReference type="NCBI Taxonomy" id="1792834"/>
    <lineage>
        <taxon>Bacteria</taxon>
        <taxon>Pseudomonadati</taxon>
        <taxon>Pseudomonadota</taxon>
        <taxon>Gammaproteobacteria</taxon>
        <taxon>Lysobacterales</taxon>
        <taxon>Marinicellaceae</taxon>
        <taxon>Marinicella</taxon>
    </lineage>
</organism>
<dbReference type="SUPFAM" id="SSF81901">
    <property type="entry name" value="HCP-like"/>
    <property type="match status" value="1"/>
</dbReference>
<accession>A0ABV7JBW4</accession>
<dbReference type="Gene3D" id="1.25.40.10">
    <property type="entry name" value="Tetratricopeptide repeat domain"/>
    <property type="match status" value="1"/>
</dbReference>
<proteinExistence type="predicted"/>
<dbReference type="Pfam" id="PF08238">
    <property type="entry name" value="Sel1"/>
    <property type="match status" value="2"/>
</dbReference>
<keyword evidence="2" id="KW-1185">Reference proteome</keyword>
<dbReference type="EMBL" id="JBHRTS010000008">
    <property type="protein sequence ID" value="MFC3195474.1"/>
    <property type="molecule type" value="Genomic_DNA"/>
</dbReference>
<dbReference type="InterPro" id="IPR011990">
    <property type="entry name" value="TPR-like_helical_dom_sf"/>
</dbReference>
<reference evidence="2" key="1">
    <citation type="journal article" date="2019" name="Int. J. Syst. Evol. Microbiol.">
        <title>The Global Catalogue of Microorganisms (GCM) 10K type strain sequencing project: providing services to taxonomists for standard genome sequencing and annotation.</title>
        <authorList>
            <consortium name="The Broad Institute Genomics Platform"/>
            <consortium name="The Broad Institute Genome Sequencing Center for Infectious Disease"/>
            <person name="Wu L."/>
            <person name="Ma J."/>
        </authorList>
    </citation>
    <scope>NUCLEOTIDE SEQUENCE [LARGE SCALE GENOMIC DNA]</scope>
    <source>
        <strain evidence="2">KCTC 42953</strain>
    </source>
</reference>
<dbReference type="RefSeq" id="WP_077412616.1">
    <property type="nucleotide sequence ID" value="NZ_JBHRTS010000008.1"/>
</dbReference>
<dbReference type="PANTHER" id="PTHR11102:SF160">
    <property type="entry name" value="ERAD-ASSOCIATED E3 UBIQUITIN-PROTEIN LIGASE COMPONENT HRD3"/>
    <property type="match status" value="1"/>
</dbReference>
<evidence type="ECO:0000313" key="2">
    <source>
        <dbReference type="Proteomes" id="UP001595533"/>
    </source>
</evidence>
<dbReference type="InterPro" id="IPR006597">
    <property type="entry name" value="Sel1-like"/>
</dbReference>
<dbReference type="Proteomes" id="UP001595533">
    <property type="component" value="Unassembled WGS sequence"/>
</dbReference>
<name>A0ABV7JBW4_9GAMM</name>
<gene>
    <name evidence="1" type="ORF">ACFODZ_14560</name>
</gene>
<sequence length="268" mass="30677">MGKITLLISVFWLSALTAEETKIPDALISQVEAGHAESAFFIGTAFADGAMGIERNLDKAKEWFLKSAEMGYVHGMYEVGKLLFSESLYDEARNWFQQAAEQGHGASYYRLSLYPIYELDNEVFDCQKAYGLLREAQLRDVKAAFNDHAWMLSTLPDKSCRNGQIAWKTFAELQTLYGSSEPIPWAYLDTKAAVFAEIAEYNEAIEVQSWIVEDFCQVDFDAEENQFSESLSQLTKQYTQQDDELCLGAIRRLQSYVNRQPWREKPQF</sequence>
<dbReference type="SMART" id="SM00671">
    <property type="entry name" value="SEL1"/>
    <property type="match status" value="2"/>
</dbReference>
<evidence type="ECO:0000313" key="1">
    <source>
        <dbReference type="EMBL" id="MFC3195474.1"/>
    </source>
</evidence>
<protein>
    <submittedName>
        <fullName evidence="1">Tetratricopeptide repeat protein</fullName>
    </submittedName>
</protein>
<comment type="caution">
    <text evidence="1">The sequence shown here is derived from an EMBL/GenBank/DDBJ whole genome shotgun (WGS) entry which is preliminary data.</text>
</comment>
<dbReference type="PANTHER" id="PTHR11102">
    <property type="entry name" value="SEL-1-LIKE PROTEIN"/>
    <property type="match status" value="1"/>
</dbReference>
<dbReference type="InterPro" id="IPR050767">
    <property type="entry name" value="Sel1_AlgK"/>
</dbReference>